<feature type="region of interest" description="Disordered" evidence="1">
    <location>
        <begin position="78"/>
        <end position="101"/>
    </location>
</feature>
<dbReference type="Proteomes" id="UP000008021">
    <property type="component" value="Chromosome 8"/>
</dbReference>
<reference evidence="2" key="2">
    <citation type="submission" date="2018-05" db="EMBL/GenBank/DDBJ databases">
        <title>OmerRS3 (Oryza meridionalis Reference Sequence Version 3).</title>
        <authorList>
            <person name="Zhang J."/>
            <person name="Kudrna D."/>
            <person name="Lee S."/>
            <person name="Talag J."/>
            <person name="Welchert J."/>
            <person name="Wing R.A."/>
        </authorList>
    </citation>
    <scope>NUCLEOTIDE SEQUENCE [LARGE SCALE GENOMIC DNA]</scope>
    <source>
        <strain evidence="2">cv. OR44</strain>
    </source>
</reference>
<protein>
    <submittedName>
        <fullName evidence="2">Uncharacterized protein</fullName>
    </submittedName>
</protein>
<reference evidence="2" key="1">
    <citation type="submission" date="2015-04" db="UniProtKB">
        <authorList>
            <consortium name="EnsemblPlants"/>
        </authorList>
    </citation>
    <scope>IDENTIFICATION</scope>
</reference>
<evidence type="ECO:0000256" key="1">
    <source>
        <dbReference type="SAM" id="MobiDB-lite"/>
    </source>
</evidence>
<accession>A0A0E0EMH9</accession>
<name>A0A0E0EMH9_9ORYZ</name>
<dbReference type="EnsemblPlants" id="OMERI08G14640.1">
    <property type="protein sequence ID" value="OMERI08G14640.1"/>
    <property type="gene ID" value="OMERI08G14640"/>
</dbReference>
<feature type="compositionally biased region" description="Low complexity" evidence="1">
    <location>
        <begin position="78"/>
        <end position="92"/>
    </location>
</feature>
<dbReference type="AlphaFoldDB" id="A0A0E0EMH9"/>
<organism evidence="2">
    <name type="scientific">Oryza meridionalis</name>
    <dbReference type="NCBI Taxonomy" id="40149"/>
    <lineage>
        <taxon>Eukaryota</taxon>
        <taxon>Viridiplantae</taxon>
        <taxon>Streptophyta</taxon>
        <taxon>Embryophyta</taxon>
        <taxon>Tracheophyta</taxon>
        <taxon>Spermatophyta</taxon>
        <taxon>Magnoliopsida</taxon>
        <taxon>Liliopsida</taxon>
        <taxon>Poales</taxon>
        <taxon>Poaceae</taxon>
        <taxon>BOP clade</taxon>
        <taxon>Oryzoideae</taxon>
        <taxon>Oryzeae</taxon>
        <taxon>Oryzinae</taxon>
        <taxon>Oryza</taxon>
    </lineage>
</organism>
<dbReference type="HOGENOM" id="CLU_2296207_0_0_1"/>
<evidence type="ECO:0000313" key="2">
    <source>
        <dbReference type="EnsemblPlants" id="OMERI08G14640.1"/>
    </source>
</evidence>
<keyword evidence="3" id="KW-1185">Reference proteome</keyword>
<dbReference type="Gramene" id="OMERI08G14640.1">
    <property type="protein sequence ID" value="OMERI08G14640.1"/>
    <property type="gene ID" value="OMERI08G14640"/>
</dbReference>
<sequence length="101" mass="11245">MDRCFFCSIQQPSNDPRAAAAADALTRRGLSWRCPRGRCRRLPLSPHHLPLHAPARAKAAAVRRCFPRRRSAEVVAVSSSSLPLSWRRSSSAGGRQRLERA</sequence>
<evidence type="ECO:0000313" key="3">
    <source>
        <dbReference type="Proteomes" id="UP000008021"/>
    </source>
</evidence>
<proteinExistence type="predicted"/>